<dbReference type="GeneID" id="59257887"/>
<name>A0A8H6AX30_9HELO</name>
<evidence type="ECO:0000313" key="2">
    <source>
        <dbReference type="EMBL" id="KAF5875336.1"/>
    </source>
</evidence>
<gene>
    <name evidence="2" type="ORF">Bfra_003790</name>
</gene>
<organism evidence="2 3">
    <name type="scientific">Botrytis fragariae</name>
    <dbReference type="NCBI Taxonomy" id="1964551"/>
    <lineage>
        <taxon>Eukaryota</taxon>
        <taxon>Fungi</taxon>
        <taxon>Dikarya</taxon>
        <taxon>Ascomycota</taxon>
        <taxon>Pezizomycotina</taxon>
        <taxon>Leotiomycetes</taxon>
        <taxon>Helotiales</taxon>
        <taxon>Sclerotiniaceae</taxon>
        <taxon>Botrytis</taxon>
    </lineage>
</organism>
<comment type="caution">
    <text evidence="2">The sequence shown here is derived from an EMBL/GenBank/DDBJ whole genome shotgun (WGS) entry which is preliminary data.</text>
</comment>
<dbReference type="RefSeq" id="XP_037194282.1">
    <property type="nucleotide sequence ID" value="XM_037334195.1"/>
</dbReference>
<dbReference type="Proteomes" id="UP000531561">
    <property type="component" value="Unassembled WGS sequence"/>
</dbReference>
<evidence type="ECO:0000313" key="3">
    <source>
        <dbReference type="Proteomes" id="UP000531561"/>
    </source>
</evidence>
<reference evidence="2 3" key="1">
    <citation type="journal article" date="2020" name="Phytopathology">
        <title>A high-quality genome resource of Botrytis fragariae, a new and rapidly spreading fungal pathogen causing strawberry gray mold in the U.S.A.</title>
        <authorList>
            <person name="Wu Y."/>
            <person name="Saski C.A."/>
            <person name="Schnabel G."/>
            <person name="Xiao S."/>
            <person name="Hu M."/>
        </authorList>
    </citation>
    <scope>NUCLEOTIDE SEQUENCE [LARGE SCALE GENOMIC DNA]</scope>
    <source>
        <strain evidence="2 3">BVB16</strain>
    </source>
</reference>
<dbReference type="EMBL" id="JABFCT010000006">
    <property type="protein sequence ID" value="KAF5875336.1"/>
    <property type="molecule type" value="Genomic_DNA"/>
</dbReference>
<accession>A0A8H6AX30</accession>
<sequence>MKGRGTSSWIIFTESTSTYEAMIPEKSLLNDGSHFYWNFYPAIMQHRSFGAWAFIPNREGIYRQLDQPTKQRNHHPPWPKTSDPTPQKANRKTLTATPNTTGIPTRPWTPKAKLQQRINITKYEIPDTLTSRDNIRMRLRTDHF</sequence>
<proteinExistence type="predicted"/>
<feature type="region of interest" description="Disordered" evidence="1">
    <location>
        <begin position="63"/>
        <end position="111"/>
    </location>
</feature>
<protein>
    <submittedName>
        <fullName evidence="2">Uncharacterized protein</fullName>
    </submittedName>
</protein>
<keyword evidence="3" id="KW-1185">Reference proteome</keyword>
<evidence type="ECO:0000256" key="1">
    <source>
        <dbReference type="SAM" id="MobiDB-lite"/>
    </source>
</evidence>
<feature type="compositionally biased region" description="Polar residues" evidence="1">
    <location>
        <begin position="82"/>
        <end position="103"/>
    </location>
</feature>
<dbReference type="AlphaFoldDB" id="A0A8H6AX30"/>